<sequence>MSVLGKNTEEGRKKVQEELDQIHSEFKNLIKLKRPSIDIEKISTGEFWLGSKAKELKLVDEIMTSADYLTSLYQDNKQVYFVKYERKISFLEKLENSIGLSKETVIDVESSRSFLGLSKKTTNEEVIAKIKQYHIDNSISGSDFVKPPFHKVVAISYLDAIVHVNVDGKEEYEIMNIKSGGNIEDKESELVKGFFNYLEKLDARLITFNWTFDKL</sequence>
<dbReference type="Pfam" id="PF10108">
    <property type="entry name" value="DNA_pol_B_exo2"/>
    <property type="match status" value="1"/>
</dbReference>
<proteinExistence type="inferred from homology"/>
<evidence type="ECO:0000313" key="5">
    <source>
        <dbReference type="Proteomes" id="UP000009022"/>
    </source>
</evidence>
<dbReference type="GO" id="GO:0008233">
    <property type="term" value="F:peptidase activity"/>
    <property type="evidence" value="ECO:0007669"/>
    <property type="project" value="InterPro"/>
</dbReference>
<accession>B3SFN8</accession>
<dbReference type="OrthoDB" id="284461at2759"/>
<keyword evidence="5" id="KW-1185">Reference proteome</keyword>
<dbReference type="SUPFAM" id="SSF52096">
    <property type="entry name" value="ClpP/crotonase"/>
    <property type="match status" value="1"/>
</dbReference>
<comment type="similarity">
    <text evidence="1">Belongs to the peptidase S49 family.</text>
</comment>
<evidence type="ECO:0000313" key="4">
    <source>
        <dbReference type="EMBL" id="EDV18457.1"/>
    </source>
</evidence>
<reference evidence="4 5" key="1">
    <citation type="journal article" date="2008" name="Nature">
        <title>The Trichoplax genome and the nature of placozoans.</title>
        <authorList>
            <person name="Srivastava M."/>
            <person name="Begovic E."/>
            <person name="Chapman J."/>
            <person name="Putnam N.H."/>
            <person name="Hellsten U."/>
            <person name="Kawashima T."/>
            <person name="Kuo A."/>
            <person name="Mitros T."/>
            <person name="Salamov A."/>
            <person name="Carpenter M.L."/>
            <person name="Signorovitch A.Y."/>
            <person name="Moreno M.A."/>
            <person name="Kamm K."/>
            <person name="Grimwood J."/>
            <person name="Schmutz J."/>
            <person name="Shapiro H."/>
            <person name="Grigoriev I.V."/>
            <person name="Buss L.W."/>
            <person name="Schierwater B."/>
            <person name="Dellaporta S.L."/>
            <person name="Rokhsar D.S."/>
        </authorList>
    </citation>
    <scope>NUCLEOTIDE SEQUENCE [LARGE SCALE GENOMIC DNA]</scope>
    <source>
        <strain evidence="4 5">Grell-BS-1999</strain>
    </source>
</reference>
<evidence type="ECO:0000256" key="1">
    <source>
        <dbReference type="ARBA" id="ARBA00008683"/>
    </source>
</evidence>
<evidence type="ECO:0000259" key="3">
    <source>
        <dbReference type="Pfam" id="PF10108"/>
    </source>
</evidence>
<evidence type="ECO:0008006" key="6">
    <source>
        <dbReference type="Google" id="ProtNLM"/>
    </source>
</evidence>
<organism evidence="4 5">
    <name type="scientific">Trichoplax adhaerens</name>
    <name type="common">Trichoplax reptans</name>
    <dbReference type="NCBI Taxonomy" id="10228"/>
    <lineage>
        <taxon>Eukaryota</taxon>
        <taxon>Metazoa</taxon>
        <taxon>Placozoa</taxon>
        <taxon>Uniplacotomia</taxon>
        <taxon>Trichoplacea</taxon>
        <taxon>Trichoplacidae</taxon>
        <taxon>Trichoplax</taxon>
    </lineage>
</organism>
<dbReference type="Gene3D" id="3.90.226.10">
    <property type="entry name" value="2-enoyl-CoA Hydratase, Chain A, domain 1"/>
    <property type="match status" value="1"/>
</dbReference>
<dbReference type="STRING" id="10228.B3SFN8"/>
<name>B3SFN8_TRIAD</name>
<dbReference type="PANTHER" id="PTHR42987">
    <property type="entry name" value="PEPTIDASE S49"/>
    <property type="match status" value="1"/>
</dbReference>
<dbReference type="CTD" id="6760271"/>
<dbReference type="RefSeq" id="XP_002119057.1">
    <property type="nucleotide sequence ID" value="XM_002119021.1"/>
</dbReference>
<gene>
    <name evidence="4" type="ORF">TRIADDRAFT_63023</name>
</gene>
<dbReference type="InterPro" id="IPR002142">
    <property type="entry name" value="Peptidase_S49"/>
</dbReference>
<dbReference type="InParanoid" id="B3SFN8"/>
<evidence type="ECO:0000259" key="2">
    <source>
        <dbReference type="Pfam" id="PF01343"/>
    </source>
</evidence>
<dbReference type="Proteomes" id="UP000009022">
    <property type="component" value="Unassembled WGS sequence"/>
</dbReference>
<dbReference type="GO" id="GO:0006508">
    <property type="term" value="P:proteolysis"/>
    <property type="evidence" value="ECO:0007669"/>
    <property type="project" value="InterPro"/>
</dbReference>
<dbReference type="PANTHER" id="PTHR42987:SF4">
    <property type="entry name" value="PROTEASE SOHB-RELATED"/>
    <property type="match status" value="1"/>
</dbReference>
<dbReference type="GeneID" id="6760271"/>
<dbReference type="KEGG" id="tad:TRIADDRAFT_63023"/>
<feature type="domain" description="Predicted 3'-5' exonuclease PolB-like" evidence="3">
    <location>
        <begin position="142"/>
        <end position="209"/>
    </location>
</feature>
<dbReference type="AlphaFoldDB" id="B3SFN8"/>
<dbReference type="EMBL" id="DS986487">
    <property type="protein sequence ID" value="EDV18457.1"/>
    <property type="molecule type" value="Genomic_DNA"/>
</dbReference>
<protein>
    <recommendedName>
        <fullName evidence="6">Peptidase S49 domain-containing protein</fullName>
    </recommendedName>
</protein>
<dbReference type="Pfam" id="PF01343">
    <property type="entry name" value="Peptidase_S49"/>
    <property type="match status" value="1"/>
</dbReference>
<feature type="domain" description="Peptidase S49" evidence="2">
    <location>
        <begin position="2"/>
        <end position="76"/>
    </location>
</feature>
<dbReference type="InterPro" id="IPR029045">
    <property type="entry name" value="ClpP/crotonase-like_dom_sf"/>
</dbReference>
<dbReference type="HOGENOM" id="CLU_1284773_0_0_1"/>
<dbReference type="InterPro" id="IPR019288">
    <property type="entry name" value="3'-5'_exonuclease_PolB-like"/>
</dbReference>